<name>A0A916WX49_9ACTN</name>
<protein>
    <submittedName>
        <fullName evidence="1">Uncharacterized protein</fullName>
    </submittedName>
</protein>
<reference evidence="1" key="1">
    <citation type="journal article" date="2014" name="Int. J. Syst. Evol. Microbiol.">
        <title>Complete genome sequence of Corynebacterium casei LMG S-19264T (=DSM 44701T), isolated from a smear-ripened cheese.</title>
        <authorList>
            <consortium name="US DOE Joint Genome Institute (JGI-PGF)"/>
            <person name="Walter F."/>
            <person name="Albersmeier A."/>
            <person name="Kalinowski J."/>
            <person name="Ruckert C."/>
        </authorList>
    </citation>
    <scope>NUCLEOTIDE SEQUENCE</scope>
    <source>
        <strain evidence="1">CGMCC 1.12827</strain>
    </source>
</reference>
<evidence type="ECO:0000313" key="2">
    <source>
        <dbReference type="Proteomes" id="UP000621454"/>
    </source>
</evidence>
<accession>A0A916WX49</accession>
<organism evidence="1 2">
    <name type="scientific">Gordonia jinhuaensis</name>
    <dbReference type="NCBI Taxonomy" id="1517702"/>
    <lineage>
        <taxon>Bacteria</taxon>
        <taxon>Bacillati</taxon>
        <taxon>Actinomycetota</taxon>
        <taxon>Actinomycetes</taxon>
        <taxon>Mycobacteriales</taxon>
        <taxon>Gordoniaceae</taxon>
        <taxon>Gordonia</taxon>
    </lineage>
</organism>
<dbReference type="EMBL" id="BMGC01000019">
    <property type="protein sequence ID" value="GGB37443.1"/>
    <property type="molecule type" value="Genomic_DNA"/>
</dbReference>
<dbReference type="AlphaFoldDB" id="A0A916WX49"/>
<gene>
    <name evidence="1" type="ORF">GCM10011489_26580</name>
</gene>
<reference evidence="1" key="2">
    <citation type="submission" date="2020-09" db="EMBL/GenBank/DDBJ databases">
        <authorList>
            <person name="Sun Q."/>
            <person name="Zhou Y."/>
        </authorList>
    </citation>
    <scope>NUCLEOTIDE SEQUENCE</scope>
    <source>
        <strain evidence="1">CGMCC 1.12827</strain>
    </source>
</reference>
<comment type="caution">
    <text evidence="1">The sequence shown here is derived from an EMBL/GenBank/DDBJ whole genome shotgun (WGS) entry which is preliminary data.</text>
</comment>
<dbReference type="RefSeq" id="WP_188587066.1">
    <property type="nucleotide sequence ID" value="NZ_BMGC01000019.1"/>
</dbReference>
<proteinExistence type="predicted"/>
<evidence type="ECO:0000313" key="1">
    <source>
        <dbReference type="EMBL" id="GGB37443.1"/>
    </source>
</evidence>
<sequence length="297" mass="32875">MPEKERVGIPRARDAKNNLFEREAVDESPQPFVKPLLCGGCTAPVVAVPGSTRRSGAGSVSVIPYYRLKSRDEHDHDEGCRYHFDERVGDIATEYRQEIERDADTYLLILRDPQSLAGPEDDEGEDNDGREVRTDVETAGGAALHPTIQAARAIARLLRHFRNDPAAQARFKASYQGVRIAWEDFFFDAEHDAPSLAARLLDTSQYPIAVLGRATLVQPFKNGDGRSVHLQTPPGAKGPDGRWVNAVLRASQPRFLGYEADDVILGYGNWQLYPESGGARVDARLWCDVGSATIKFE</sequence>
<dbReference type="Proteomes" id="UP000621454">
    <property type="component" value="Unassembled WGS sequence"/>
</dbReference>
<keyword evidence="2" id="KW-1185">Reference proteome</keyword>